<dbReference type="Proteomes" id="UP000765509">
    <property type="component" value="Unassembled WGS sequence"/>
</dbReference>
<accession>A0A9Q3BXD4</accession>
<gene>
    <name evidence="2" type="ORF">O181_012155</name>
</gene>
<feature type="compositionally biased region" description="Polar residues" evidence="1">
    <location>
        <begin position="84"/>
        <end position="110"/>
    </location>
</feature>
<feature type="compositionally biased region" description="Basic residues" evidence="1">
    <location>
        <begin position="142"/>
        <end position="151"/>
    </location>
</feature>
<keyword evidence="3" id="KW-1185">Reference proteome</keyword>
<reference evidence="2" key="1">
    <citation type="submission" date="2021-03" db="EMBL/GenBank/DDBJ databases">
        <title>Draft genome sequence of rust myrtle Austropuccinia psidii MF-1, a brazilian biotype.</title>
        <authorList>
            <person name="Quecine M.C."/>
            <person name="Pachon D.M.R."/>
            <person name="Bonatelli M.L."/>
            <person name="Correr F.H."/>
            <person name="Franceschini L.M."/>
            <person name="Leite T.F."/>
            <person name="Margarido G.R.A."/>
            <person name="Almeida C.A."/>
            <person name="Ferrarezi J.A."/>
            <person name="Labate C.A."/>
        </authorList>
    </citation>
    <scope>NUCLEOTIDE SEQUENCE</scope>
    <source>
        <strain evidence="2">MF-1</strain>
    </source>
</reference>
<feature type="region of interest" description="Disordered" evidence="1">
    <location>
        <begin position="72"/>
        <end position="152"/>
    </location>
</feature>
<sequence>MERGRGSLSGGQALESNDAILAFERDYDSFFLMSPYSFFDYAPPPSMEKILASKSAVSDRNKQILSCGGAIGHADSEKMDPNSGHCQPNVQGNYRSQTTPNEVRQPSSVEAQYDNRDSGHSPSSPCVDNEGVSLHSKVINPPKRKRKRKTSKSLASVCSNIFLPRMMIGVLNEPTVPPKGEANNRMSEAGYRPKRHATSFFEEIKSSQDRLTQFYACLVPLFSCPRHSQTLLLSTVQALLQSILEQSQTLAKSIFDSSEARNSLKKNIATDIYTNLEALVYRILLLNYRIQDTLDPVGSVDRATREVNLCTFLKASISPTLVDIIKLSSLPEQLTSSKRKIYEFLFLFFEEVKFVTSATETQKSEVPITLSDIQAAEIAVGYLHDFYNQKNQTKFGDIFGGVDGFHDFLLKMRLRLYHTKHHVWKKQVLDKSLNVQIFPWENDIAFSEDDQNQFRNLFRATLPSQRKRLHQIFEKVQPKLPE</sequence>
<name>A0A9Q3BXD4_9BASI</name>
<dbReference type="EMBL" id="AVOT02003090">
    <property type="protein sequence ID" value="MBW0472440.1"/>
    <property type="molecule type" value="Genomic_DNA"/>
</dbReference>
<proteinExistence type="predicted"/>
<protein>
    <submittedName>
        <fullName evidence="2">Uncharacterized protein</fullName>
    </submittedName>
</protein>
<evidence type="ECO:0000256" key="1">
    <source>
        <dbReference type="SAM" id="MobiDB-lite"/>
    </source>
</evidence>
<dbReference type="AlphaFoldDB" id="A0A9Q3BXD4"/>
<evidence type="ECO:0000313" key="2">
    <source>
        <dbReference type="EMBL" id="MBW0472440.1"/>
    </source>
</evidence>
<comment type="caution">
    <text evidence="2">The sequence shown here is derived from an EMBL/GenBank/DDBJ whole genome shotgun (WGS) entry which is preliminary data.</text>
</comment>
<evidence type="ECO:0000313" key="3">
    <source>
        <dbReference type="Proteomes" id="UP000765509"/>
    </source>
</evidence>
<organism evidence="2 3">
    <name type="scientific">Austropuccinia psidii MF-1</name>
    <dbReference type="NCBI Taxonomy" id="1389203"/>
    <lineage>
        <taxon>Eukaryota</taxon>
        <taxon>Fungi</taxon>
        <taxon>Dikarya</taxon>
        <taxon>Basidiomycota</taxon>
        <taxon>Pucciniomycotina</taxon>
        <taxon>Pucciniomycetes</taxon>
        <taxon>Pucciniales</taxon>
        <taxon>Sphaerophragmiaceae</taxon>
        <taxon>Austropuccinia</taxon>
    </lineage>
</organism>